<dbReference type="RefSeq" id="XP_031940207.1">
    <property type="nucleotide sequence ID" value="XM_032087451.1"/>
</dbReference>
<evidence type="ECO:0000313" key="2">
    <source>
        <dbReference type="Proteomes" id="UP000325579"/>
    </source>
</evidence>
<sequence length="99" mass="10387">MVPVAYSVCQGIIGQSDNLGFAEQATLDVTAPWAEVADNTTSSKLSVHNNINIIDGNPVLGGWIVRASVLTVLTISTISAIHLAYGWVDGTGLGIDYID</sequence>
<reference evidence="1 2" key="1">
    <citation type="submission" date="2019-04" db="EMBL/GenBank/DDBJ databases">
        <authorList>
            <consortium name="DOE Joint Genome Institute"/>
            <person name="Mondo S."/>
            <person name="Kjaerbolling I."/>
            <person name="Vesth T."/>
            <person name="Frisvad J.C."/>
            <person name="Nybo J.L."/>
            <person name="Theobald S."/>
            <person name="Kildgaard S."/>
            <person name="Isbrandt T."/>
            <person name="Kuo A."/>
            <person name="Sato A."/>
            <person name="Lyhne E.K."/>
            <person name="Kogle M.E."/>
            <person name="Wiebenga A."/>
            <person name="Kun R.S."/>
            <person name="Lubbers R.J."/>
            <person name="Makela M.R."/>
            <person name="Barry K."/>
            <person name="Chovatia M."/>
            <person name="Clum A."/>
            <person name="Daum C."/>
            <person name="Haridas S."/>
            <person name="He G."/>
            <person name="LaButti K."/>
            <person name="Lipzen A."/>
            <person name="Riley R."/>
            <person name="Salamov A."/>
            <person name="Simmons B.A."/>
            <person name="Magnuson J.K."/>
            <person name="Henrissat B."/>
            <person name="Mortensen U.H."/>
            <person name="Larsen T.O."/>
            <person name="Devries R.P."/>
            <person name="Grigoriev I.V."/>
            <person name="Machida M."/>
            <person name="Baker S.E."/>
            <person name="Andersen M.R."/>
            <person name="Cantor M.N."/>
            <person name="Hua S.X."/>
        </authorList>
    </citation>
    <scope>NUCLEOTIDE SEQUENCE [LARGE SCALE GENOMIC DNA]</scope>
    <source>
        <strain evidence="1 2">CBS 119388</strain>
    </source>
</reference>
<dbReference type="AlphaFoldDB" id="A0A5N6HKQ1"/>
<gene>
    <name evidence="1" type="ORF">BDV37DRAFT_284214</name>
</gene>
<proteinExistence type="predicted"/>
<evidence type="ECO:0000313" key="1">
    <source>
        <dbReference type="EMBL" id="KAE8402888.1"/>
    </source>
</evidence>
<protein>
    <submittedName>
        <fullName evidence="1">Uncharacterized protein</fullName>
    </submittedName>
</protein>
<keyword evidence="2" id="KW-1185">Reference proteome</keyword>
<dbReference type="EMBL" id="ML736782">
    <property type="protein sequence ID" value="KAE8402888.1"/>
    <property type="molecule type" value="Genomic_DNA"/>
</dbReference>
<accession>A0A5N6HKQ1</accession>
<organism evidence="1 2">
    <name type="scientific">Aspergillus pseudonomiae</name>
    <dbReference type="NCBI Taxonomy" id="1506151"/>
    <lineage>
        <taxon>Eukaryota</taxon>
        <taxon>Fungi</taxon>
        <taxon>Dikarya</taxon>
        <taxon>Ascomycota</taxon>
        <taxon>Pezizomycotina</taxon>
        <taxon>Eurotiomycetes</taxon>
        <taxon>Eurotiomycetidae</taxon>
        <taxon>Eurotiales</taxon>
        <taxon>Aspergillaceae</taxon>
        <taxon>Aspergillus</taxon>
        <taxon>Aspergillus subgen. Circumdati</taxon>
    </lineage>
</organism>
<dbReference type="Proteomes" id="UP000325579">
    <property type="component" value="Unassembled WGS sequence"/>
</dbReference>
<accession>A0A5N7DAU6</accession>
<dbReference type="GeneID" id="43672142"/>
<name>A0A5N6HKQ1_9EURO</name>